<accession>N2ARW5</accession>
<dbReference type="HOGENOM" id="CLU_033536_0_1_9"/>
<feature type="transmembrane region" description="Helical" evidence="1">
    <location>
        <begin position="275"/>
        <end position="300"/>
    </location>
</feature>
<dbReference type="STRING" id="1235802.C823_02388"/>
<name>N2ARW5_9FIRM</name>
<keyword evidence="1" id="KW-0472">Membrane</keyword>
<dbReference type="InterPro" id="IPR001173">
    <property type="entry name" value="Glyco_trans_2-like"/>
</dbReference>
<dbReference type="InterPro" id="IPR050256">
    <property type="entry name" value="Glycosyltransferase_2"/>
</dbReference>
<evidence type="ECO:0000259" key="2">
    <source>
        <dbReference type="Pfam" id="PF00535"/>
    </source>
</evidence>
<dbReference type="PANTHER" id="PTHR48090:SF8">
    <property type="entry name" value="GLYCOSYLTRANSFERASE CSBB-RELATED"/>
    <property type="match status" value="1"/>
</dbReference>
<proteinExistence type="predicted"/>
<dbReference type="Pfam" id="PF00535">
    <property type="entry name" value="Glycos_transf_2"/>
    <property type="match status" value="1"/>
</dbReference>
<dbReference type="AlphaFoldDB" id="N2ARW5"/>
<gene>
    <name evidence="3" type="ORF">C823_02388</name>
</gene>
<reference evidence="3 4" key="1">
    <citation type="journal article" date="2014" name="Genome Announc.">
        <title>Draft genome sequences of the altered schaedler flora, a defined bacterial community from gnotobiotic mice.</title>
        <authorList>
            <person name="Wannemuehler M.J."/>
            <person name="Overstreet A.M."/>
            <person name="Ward D.V."/>
            <person name="Phillips G.J."/>
        </authorList>
    </citation>
    <scope>NUCLEOTIDE SEQUENCE [LARGE SCALE GENOMIC DNA]</scope>
    <source>
        <strain evidence="3 4">ASF492</strain>
    </source>
</reference>
<feature type="domain" description="Glycosyltransferase 2-like" evidence="2">
    <location>
        <begin position="18"/>
        <end position="161"/>
    </location>
</feature>
<dbReference type="eggNOG" id="COG0463">
    <property type="taxonomic scope" value="Bacteria"/>
</dbReference>
<dbReference type="Gene3D" id="3.90.550.10">
    <property type="entry name" value="Spore Coat Polysaccharide Biosynthesis Protein SpsA, Chain A"/>
    <property type="match status" value="1"/>
</dbReference>
<keyword evidence="1" id="KW-1133">Transmembrane helix</keyword>
<feature type="transmembrane region" description="Helical" evidence="1">
    <location>
        <begin position="244"/>
        <end position="263"/>
    </location>
</feature>
<dbReference type="PANTHER" id="PTHR48090">
    <property type="entry name" value="UNDECAPRENYL-PHOSPHATE 4-DEOXY-4-FORMAMIDO-L-ARABINOSE TRANSFERASE-RELATED"/>
    <property type="match status" value="1"/>
</dbReference>
<dbReference type="CDD" id="cd04187">
    <property type="entry name" value="DPM1_like_bac"/>
    <property type="match status" value="1"/>
</dbReference>
<dbReference type="SUPFAM" id="SSF53448">
    <property type="entry name" value="Nucleotide-diphospho-sugar transferases"/>
    <property type="match status" value="1"/>
</dbReference>
<dbReference type="PATRIC" id="fig|1235802.3.peg.2526"/>
<organism evidence="3 4">
    <name type="scientific">Eubacterium plexicaudatum ASF492</name>
    <dbReference type="NCBI Taxonomy" id="1235802"/>
    <lineage>
        <taxon>Bacteria</taxon>
        <taxon>Bacillati</taxon>
        <taxon>Bacillota</taxon>
        <taxon>Clostridia</taxon>
        <taxon>Eubacteriales</taxon>
        <taxon>Eubacteriaceae</taxon>
        <taxon>Eubacterium</taxon>
    </lineage>
</organism>
<dbReference type="InterPro" id="IPR029044">
    <property type="entry name" value="Nucleotide-diphossugar_trans"/>
</dbReference>
<protein>
    <recommendedName>
        <fullName evidence="2">Glycosyltransferase 2-like domain-containing protein</fullName>
    </recommendedName>
</protein>
<dbReference type="GO" id="GO:0005886">
    <property type="term" value="C:plasma membrane"/>
    <property type="evidence" value="ECO:0007669"/>
    <property type="project" value="TreeGrafter"/>
</dbReference>
<keyword evidence="1" id="KW-0812">Transmembrane</keyword>
<evidence type="ECO:0000313" key="4">
    <source>
        <dbReference type="Proteomes" id="UP000012589"/>
    </source>
</evidence>
<evidence type="ECO:0000313" key="3">
    <source>
        <dbReference type="EMBL" id="EMZ27264.1"/>
    </source>
</evidence>
<dbReference type="Proteomes" id="UP000012589">
    <property type="component" value="Unassembled WGS sequence"/>
</dbReference>
<evidence type="ECO:0000256" key="1">
    <source>
        <dbReference type="SAM" id="Phobius"/>
    </source>
</evidence>
<dbReference type="EMBL" id="AQFT01000072">
    <property type="protein sequence ID" value="EMZ27264.1"/>
    <property type="molecule type" value="Genomic_DNA"/>
</dbReference>
<keyword evidence="4" id="KW-1185">Reference proteome</keyword>
<comment type="caution">
    <text evidence="3">The sequence shown here is derived from an EMBL/GenBank/DDBJ whole genome shotgun (WGS) entry which is preliminary data.</text>
</comment>
<sequence>MGGVAWNRKGYRHMKKISITVPCYNEAGNVRKMAETLTSIMKGLPYDYEIVFTDNCSTDGTREILRELAGKDSRIKVLLNSRNYGVDGRSARNTSQYLSGDVMIWIACDFQDPPELIPEFIRCWEEGYMVVCGQKTGSREGKIKYGCRSIFYKLIQMLSDVPQYEHISGIMLYDRKVMLECIKADYDINLRFLLADMGYKVKLIQYEQRERKSGRSSYNIWRYLTFAINSMVVTSSAPLRMMTVLGIIMSAISFLIGIIYLVLKLTSWHNFQAGTAPVLIGMFFLGSVQLLFMGILGEYVSVILRKVTKRPDVILSDKLNFDDIQEKVSNL</sequence>